<keyword evidence="3" id="KW-0547">Nucleotide-binding</keyword>
<reference evidence="9" key="1">
    <citation type="journal article" date="2013" name="Genetics">
        <title>The draft genome and transcriptome of Panagrellus redivivus are shaped by the harsh demands of a free-living lifestyle.</title>
        <authorList>
            <person name="Srinivasan J."/>
            <person name="Dillman A.R."/>
            <person name="Macchietto M.G."/>
            <person name="Heikkinen L."/>
            <person name="Lakso M."/>
            <person name="Fracchia K.M."/>
            <person name="Antoshechkin I."/>
            <person name="Mortazavi A."/>
            <person name="Wong G."/>
            <person name="Sternberg P.W."/>
        </authorList>
    </citation>
    <scope>NUCLEOTIDE SEQUENCE [LARGE SCALE GENOMIC DNA]</scope>
    <source>
        <strain evidence="9">MT8872</strain>
    </source>
</reference>
<dbReference type="GO" id="GO:0005524">
    <property type="term" value="F:ATP binding"/>
    <property type="evidence" value="ECO:0007669"/>
    <property type="project" value="UniProtKB-KW"/>
</dbReference>
<dbReference type="InterPro" id="IPR011009">
    <property type="entry name" value="Kinase-like_dom_sf"/>
</dbReference>
<name>A0A7E4WB58_PANRE</name>
<dbReference type="FunFam" id="3.30.200.20:FF:000358">
    <property type="entry name" value="Tau tubulin kinase 2b"/>
    <property type="match status" value="1"/>
</dbReference>
<sequence length="389" mass="43956">MVGTPTRQEEEGPVDLPRGKVLGRRWRIKEKLGEGGCGAVYKVVDIRTGISAALKAESNFVAGGPVLKLEVQILRRVKGRKHVTQLLHSGKKEKYSYMVMTLLGDSLQKLTSGKISTVSTQVRVGVQILYGIKQLHEVGYIHRDIKPANLAIGLRGRETHIIHLLDFGLAREYVLRKDNKVEMRHPRTDTLFRGTTRYCSANTHTRNEQGRPDDLWSLIYVIVELRGALPWERLTDKKEIGKAKLATSDRRLMMNCPVQMLDIATHLRTLDYYTRPDYLLIYKKFEEVMKAGGFKHSDPFDWEKPGAASTLTRKLRRTLSISEEVPSEKENQNIEQASQDQTLVSEDCGDTTGTKKGKKTTDNDVTGKDKDPNADLYSAADFEKNEIGF</sequence>
<dbReference type="Proteomes" id="UP000492821">
    <property type="component" value="Unassembled WGS sequence"/>
</dbReference>
<evidence type="ECO:0000256" key="4">
    <source>
        <dbReference type="ARBA" id="ARBA00022777"/>
    </source>
</evidence>
<dbReference type="PANTHER" id="PTHR11909">
    <property type="entry name" value="CASEIN KINASE-RELATED"/>
    <property type="match status" value="1"/>
</dbReference>
<protein>
    <submittedName>
        <fullName evidence="10">Protein kinase domain-containing protein</fullName>
    </submittedName>
</protein>
<evidence type="ECO:0000256" key="3">
    <source>
        <dbReference type="ARBA" id="ARBA00022741"/>
    </source>
</evidence>
<dbReference type="SMART" id="SM00220">
    <property type="entry name" value="S_TKc"/>
    <property type="match status" value="1"/>
</dbReference>
<comment type="similarity">
    <text evidence="6">Belongs to the protein kinase superfamily. CK1 Ser/Thr protein kinase family.</text>
</comment>
<feature type="compositionally biased region" description="Basic and acidic residues" evidence="7">
    <location>
        <begin position="359"/>
        <end position="373"/>
    </location>
</feature>
<feature type="region of interest" description="Disordered" evidence="7">
    <location>
        <begin position="321"/>
        <end position="389"/>
    </location>
</feature>
<keyword evidence="5" id="KW-0067">ATP-binding</keyword>
<reference evidence="10" key="2">
    <citation type="submission" date="2020-10" db="UniProtKB">
        <authorList>
            <consortium name="WormBaseParasite"/>
        </authorList>
    </citation>
    <scope>IDENTIFICATION</scope>
</reference>
<dbReference type="InterPro" id="IPR047916">
    <property type="entry name" value="TTBK_Asator-like_STKc"/>
</dbReference>
<evidence type="ECO:0000256" key="2">
    <source>
        <dbReference type="ARBA" id="ARBA00022679"/>
    </source>
</evidence>
<evidence type="ECO:0000256" key="1">
    <source>
        <dbReference type="ARBA" id="ARBA00022527"/>
    </source>
</evidence>
<feature type="domain" description="Protein kinase" evidence="8">
    <location>
        <begin position="26"/>
        <end position="289"/>
    </location>
</feature>
<organism evidence="9 10">
    <name type="scientific">Panagrellus redivivus</name>
    <name type="common">Microworm</name>
    <dbReference type="NCBI Taxonomy" id="6233"/>
    <lineage>
        <taxon>Eukaryota</taxon>
        <taxon>Metazoa</taxon>
        <taxon>Ecdysozoa</taxon>
        <taxon>Nematoda</taxon>
        <taxon>Chromadorea</taxon>
        <taxon>Rhabditida</taxon>
        <taxon>Tylenchina</taxon>
        <taxon>Panagrolaimomorpha</taxon>
        <taxon>Panagrolaimoidea</taxon>
        <taxon>Panagrolaimidae</taxon>
        <taxon>Panagrellus</taxon>
    </lineage>
</organism>
<dbReference type="AlphaFoldDB" id="A0A7E4WB58"/>
<evidence type="ECO:0000256" key="7">
    <source>
        <dbReference type="SAM" id="MobiDB-lite"/>
    </source>
</evidence>
<keyword evidence="1" id="KW-0723">Serine/threonine-protein kinase</keyword>
<dbReference type="InterPro" id="IPR050235">
    <property type="entry name" value="CK1_Ser-Thr_kinase"/>
</dbReference>
<evidence type="ECO:0000256" key="5">
    <source>
        <dbReference type="ARBA" id="ARBA00022840"/>
    </source>
</evidence>
<dbReference type="Gene3D" id="1.10.510.10">
    <property type="entry name" value="Transferase(Phosphotransferase) domain 1"/>
    <property type="match status" value="1"/>
</dbReference>
<accession>A0A7E4WB58</accession>
<proteinExistence type="inferred from homology"/>
<evidence type="ECO:0000313" key="10">
    <source>
        <dbReference type="WBParaSite" id="Pan_g9154.t1"/>
    </source>
</evidence>
<keyword evidence="2" id="KW-0808">Transferase</keyword>
<dbReference type="PROSITE" id="PS50011">
    <property type="entry name" value="PROTEIN_KINASE_DOM"/>
    <property type="match status" value="1"/>
</dbReference>
<evidence type="ECO:0000313" key="9">
    <source>
        <dbReference type="Proteomes" id="UP000492821"/>
    </source>
</evidence>
<dbReference type="GO" id="GO:0015630">
    <property type="term" value="C:microtubule cytoskeleton"/>
    <property type="evidence" value="ECO:0007669"/>
    <property type="project" value="UniProtKB-ARBA"/>
</dbReference>
<keyword evidence="9" id="KW-1185">Reference proteome</keyword>
<dbReference type="GO" id="GO:0004674">
    <property type="term" value="F:protein serine/threonine kinase activity"/>
    <property type="evidence" value="ECO:0007669"/>
    <property type="project" value="UniProtKB-KW"/>
</dbReference>
<evidence type="ECO:0000256" key="6">
    <source>
        <dbReference type="ARBA" id="ARBA00061588"/>
    </source>
</evidence>
<dbReference type="SUPFAM" id="SSF56112">
    <property type="entry name" value="Protein kinase-like (PK-like)"/>
    <property type="match status" value="1"/>
</dbReference>
<dbReference type="InterPro" id="IPR000719">
    <property type="entry name" value="Prot_kinase_dom"/>
</dbReference>
<dbReference type="WBParaSite" id="Pan_g9154.t1">
    <property type="protein sequence ID" value="Pan_g9154.t1"/>
    <property type="gene ID" value="Pan_g9154"/>
</dbReference>
<evidence type="ECO:0000259" key="8">
    <source>
        <dbReference type="PROSITE" id="PS50011"/>
    </source>
</evidence>
<feature type="compositionally biased region" description="Polar residues" evidence="7">
    <location>
        <begin position="333"/>
        <end position="344"/>
    </location>
</feature>
<dbReference type="CDD" id="cd14017">
    <property type="entry name" value="STKc_TTBK"/>
    <property type="match status" value="1"/>
</dbReference>
<keyword evidence="4" id="KW-0418">Kinase</keyword>
<dbReference type="Pfam" id="PF00069">
    <property type="entry name" value="Pkinase"/>
    <property type="match status" value="1"/>
</dbReference>